<reference evidence="2 3" key="1">
    <citation type="journal article" date="2023" name="G3 (Bethesda)">
        <title>A chromosome-length genome assembly and annotation of blackberry (Rubus argutus, cv. 'Hillquist').</title>
        <authorList>
            <person name="Bruna T."/>
            <person name="Aryal R."/>
            <person name="Dudchenko O."/>
            <person name="Sargent D.J."/>
            <person name="Mead D."/>
            <person name="Buti M."/>
            <person name="Cavallini A."/>
            <person name="Hytonen T."/>
            <person name="Andres J."/>
            <person name="Pham M."/>
            <person name="Weisz D."/>
            <person name="Mascagni F."/>
            <person name="Usai G."/>
            <person name="Natali L."/>
            <person name="Bassil N."/>
            <person name="Fernandez G.E."/>
            <person name="Lomsadze A."/>
            <person name="Armour M."/>
            <person name="Olukolu B."/>
            <person name="Poorten T."/>
            <person name="Britton C."/>
            <person name="Davik J."/>
            <person name="Ashrafi H."/>
            <person name="Aiden E.L."/>
            <person name="Borodovsky M."/>
            <person name="Worthington M."/>
        </authorList>
    </citation>
    <scope>NUCLEOTIDE SEQUENCE [LARGE SCALE GENOMIC DNA]</scope>
    <source>
        <strain evidence="2">PI 553951</strain>
    </source>
</reference>
<name>A0AAW1W367_RUBAR</name>
<dbReference type="EMBL" id="JBEDUW010000007">
    <property type="protein sequence ID" value="KAK9914006.1"/>
    <property type="molecule type" value="Genomic_DNA"/>
</dbReference>
<keyword evidence="1" id="KW-0175">Coiled coil</keyword>
<protein>
    <submittedName>
        <fullName evidence="2">Uncharacterized protein</fullName>
    </submittedName>
</protein>
<proteinExistence type="predicted"/>
<dbReference type="AlphaFoldDB" id="A0AAW1W367"/>
<comment type="caution">
    <text evidence="2">The sequence shown here is derived from an EMBL/GenBank/DDBJ whole genome shotgun (WGS) entry which is preliminary data.</text>
</comment>
<organism evidence="2 3">
    <name type="scientific">Rubus argutus</name>
    <name type="common">Southern blackberry</name>
    <dbReference type="NCBI Taxonomy" id="59490"/>
    <lineage>
        <taxon>Eukaryota</taxon>
        <taxon>Viridiplantae</taxon>
        <taxon>Streptophyta</taxon>
        <taxon>Embryophyta</taxon>
        <taxon>Tracheophyta</taxon>
        <taxon>Spermatophyta</taxon>
        <taxon>Magnoliopsida</taxon>
        <taxon>eudicotyledons</taxon>
        <taxon>Gunneridae</taxon>
        <taxon>Pentapetalae</taxon>
        <taxon>rosids</taxon>
        <taxon>fabids</taxon>
        <taxon>Rosales</taxon>
        <taxon>Rosaceae</taxon>
        <taxon>Rosoideae</taxon>
        <taxon>Rosoideae incertae sedis</taxon>
        <taxon>Rubus</taxon>
    </lineage>
</organism>
<accession>A0AAW1W367</accession>
<dbReference type="Proteomes" id="UP001457282">
    <property type="component" value="Unassembled WGS sequence"/>
</dbReference>
<sequence length="183" mass="20677">MVFWSRSGAVRPIVGTLLAISYRGRLGKQTAKLEELLRNNPISNKSSREKLDSFYHKIAVAYALADTCCLFGSVAYLSYQSGIKNTLEAAKSRVSFDSVLSTDQSLSQVKKTLDKMNRVMLAMNGKITDLEEKMDSTKLSEKLEALDQKLETLEQTMDAWERNKPNADAWRAWREARSSWASK</sequence>
<feature type="coiled-coil region" evidence="1">
    <location>
        <begin position="113"/>
        <end position="163"/>
    </location>
</feature>
<keyword evidence="3" id="KW-1185">Reference proteome</keyword>
<evidence type="ECO:0000313" key="2">
    <source>
        <dbReference type="EMBL" id="KAK9914006.1"/>
    </source>
</evidence>
<evidence type="ECO:0000313" key="3">
    <source>
        <dbReference type="Proteomes" id="UP001457282"/>
    </source>
</evidence>
<evidence type="ECO:0000256" key="1">
    <source>
        <dbReference type="SAM" id="Coils"/>
    </source>
</evidence>
<gene>
    <name evidence="2" type="ORF">M0R45_037805</name>
</gene>